<dbReference type="EMBL" id="CP001056">
    <property type="protein sequence ID" value="ACD22073.1"/>
    <property type="molecule type" value="Genomic_DNA"/>
</dbReference>
<accession>B2TQV3</accession>
<dbReference type="AlphaFoldDB" id="B2TQV3"/>
<dbReference type="KEGG" id="cbk:CLL_A2260"/>
<organism evidence="1">
    <name type="scientific">Clostridium botulinum (strain Eklund 17B / Type B)</name>
    <dbReference type="NCBI Taxonomy" id="935198"/>
    <lineage>
        <taxon>Bacteria</taxon>
        <taxon>Bacillati</taxon>
        <taxon>Bacillota</taxon>
        <taxon>Clostridia</taxon>
        <taxon>Eubacteriales</taxon>
        <taxon>Clostridiaceae</taxon>
        <taxon>Clostridium</taxon>
    </lineage>
</organism>
<sequence length="94" mass="10660">MNNLIAYKCLDCGDYTISRLDGIRCVKCSGALTPMGNAHINKNKYLSVDVNIKDIDKFKNILEIIKDIIVDKQVPIKIRNEIKEKILSVVEIKP</sequence>
<proteinExistence type="predicted"/>
<gene>
    <name evidence="1" type="ordered locus">CLL_A2260</name>
</gene>
<dbReference type="HOGENOM" id="CLU_2381057_0_0_9"/>
<reference evidence="1" key="2">
    <citation type="submission" date="2009-08" db="EMBL/GenBank/DDBJ databases">
        <authorList>
            <person name="Shrivastava S."/>
            <person name="Brinkac L.M."/>
            <person name="Dodson R.J."/>
            <person name="Harkins D.M."/>
            <person name="Durkin A.S."/>
            <person name="Sutton G."/>
        </authorList>
    </citation>
    <scope>NUCLEOTIDE SEQUENCE</scope>
    <source>
        <strain evidence="1">Eklund 17B</strain>
    </source>
</reference>
<dbReference type="PATRIC" id="fig|935198.13.peg.2214"/>
<reference evidence="1" key="1">
    <citation type="submission" date="2009-06" db="EMBL/GenBank/DDBJ databases">
        <authorList>
            <consortium name="US DOE Joint Genome Institute (JGI-PGF)"/>
            <person name="Lucas S."/>
            <person name="Copeland A."/>
            <person name="Lapidus A."/>
            <person name="Glavina del Rio T."/>
            <person name="Dalin E."/>
            <person name="Tice H."/>
            <person name="Bruce D."/>
            <person name="Goodwin L."/>
            <person name="Pitluck S."/>
            <person name="Kyrpides N."/>
            <person name="Mavromatis K."/>
            <person name="Ivanova N."/>
            <person name="Saunders E."/>
            <person name="Brettin T."/>
            <person name="Detter J.C."/>
            <person name="Han C."/>
            <person name="Larimer F."/>
            <person name="Land M."/>
            <person name="Hauser L."/>
            <person name="Markowitz V."/>
            <person name="Cheng J.-F."/>
            <person name="Hugenholtz P."/>
            <person name="Woyke T."/>
            <person name="Wu D."/>
            <person name="Gronow S."/>
            <person name="Klenk H.-P."/>
            <person name="Eisen J.A."/>
        </authorList>
    </citation>
    <scope>NUCLEOTIDE SEQUENCE</scope>
    <source>
        <strain evidence="1">Eklund 17B</strain>
    </source>
</reference>
<accession>U4PH88</accession>
<protein>
    <submittedName>
        <fullName evidence="1">Uncharacterized protein</fullName>
    </submittedName>
</protein>
<name>B2TQV3_CLOBB</name>
<evidence type="ECO:0000313" key="1">
    <source>
        <dbReference type="EMBL" id="ACD22073.1"/>
    </source>
</evidence>